<dbReference type="WBParaSite" id="ALUE_0000964201-mRNA-1">
    <property type="protein sequence ID" value="ALUE_0000964201-mRNA-1"/>
    <property type="gene ID" value="ALUE_0000964201"/>
</dbReference>
<accession>A0A0M3I0I3</accession>
<name>A0A0M3I0I3_ASCLU</name>
<reference evidence="2" key="1">
    <citation type="submission" date="2017-02" db="UniProtKB">
        <authorList>
            <consortium name="WormBaseParasite"/>
        </authorList>
    </citation>
    <scope>IDENTIFICATION</scope>
</reference>
<proteinExistence type="predicted"/>
<evidence type="ECO:0000313" key="1">
    <source>
        <dbReference type="Proteomes" id="UP000036681"/>
    </source>
</evidence>
<evidence type="ECO:0000313" key="2">
    <source>
        <dbReference type="WBParaSite" id="ALUE_0000964201-mRNA-1"/>
    </source>
</evidence>
<keyword evidence="1" id="KW-1185">Reference proteome</keyword>
<protein>
    <submittedName>
        <fullName evidence="2">Uncharacterized protein</fullName>
    </submittedName>
</protein>
<dbReference type="Proteomes" id="UP000036681">
    <property type="component" value="Unplaced"/>
</dbReference>
<sequence length="144" mass="16969">MEHRSYNDALIMMENGICLTTNAFTINHKPGGPIDNEKERNSLLSNADFDDLERRLIQKRAGARSFGPRIYDVESYLYPTNKRFGSFSPYYFYQQPKRGGGRTFASYWIPPSGNGRFYKDSTFRFYDDSPFFKKRSYYTSDDYF</sequence>
<dbReference type="AlphaFoldDB" id="A0A0M3I0I3"/>
<organism evidence="1 2">
    <name type="scientific">Ascaris lumbricoides</name>
    <name type="common">Giant roundworm</name>
    <dbReference type="NCBI Taxonomy" id="6252"/>
    <lineage>
        <taxon>Eukaryota</taxon>
        <taxon>Metazoa</taxon>
        <taxon>Ecdysozoa</taxon>
        <taxon>Nematoda</taxon>
        <taxon>Chromadorea</taxon>
        <taxon>Rhabditida</taxon>
        <taxon>Spirurina</taxon>
        <taxon>Ascaridomorpha</taxon>
        <taxon>Ascaridoidea</taxon>
        <taxon>Ascarididae</taxon>
        <taxon>Ascaris</taxon>
    </lineage>
</organism>